<reference evidence="7 8" key="1">
    <citation type="journal article" date="2017" name="Int. J. Syst. Evol. Microbiol.">
        <title>Ramlibacter monticola sp. nov., isolated from forest soil.</title>
        <authorList>
            <person name="Chaudhary D.K."/>
            <person name="Kim J."/>
        </authorList>
    </citation>
    <scope>NUCLEOTIDE SEQUENCE [LARGE SCALE GENOMIC DNA]</scope>
    <source>
        <strain evidence="7 8">KACC 19175</strain>
    </source>
</reference>
<comment type="caution">
    <text evidence="7">The sequence shown here is derived from an EMBL/GenBank/DDBJ whole genome shotgun (WGS) entry which is preliminary data.</text>
</comment>
<evidence type="ECO:0000313" key="7">
    <source>
        <dbReference type="EMBL" id="MBL0393497.1"/>
    </source>
</evidence>
<keyword evidence="5 6" id="KW-0472">Membrane</keyword>
<keyword evidence="4 6" id="KW-1133">Transmembrane helix</keyword>
<evidence type="ECO:0000256" key="1">
    <source>
        <dbReference type="ARBA" id="ARBA00004236"/>
    </source>
</evidence>
<organism evidence="7 8">
    <name type="scientific">Ramlibacter monticola</name>
    <dbReference type="NCBI Taxonomy" id="1926872"/>
    <lineage>
        <taxon>Bacteria</taxon>
        <taxon>Pseudomonadati</taxon>
        <taxon>Pseudomonadota</taxon>
        <taxon>Betaproteobacteria</taxon>
        <taxon>Burkholderiales</taxon>
        <taxon>Comamonadaceae</taxon>
        <taxon>Ramlibacter</taxon>
    </lineage>
</organism>
<accession>A0A937CVY1</accession>
<keyword evidence="7" id="KW-0969">Cilium</keyword>
<evidence type="ECO:0000313" key="8">
    <source>
        <dbReference type="Proteomes" id="UP000599109"/>
    </source>
</evidence>
<dbReference type="Pfam" id="PF04347">
    <property type="entry name" value="FliO"/>
    <property type="match status" value="1"/>
</dbReference>
<keyword evidence="2" id="KW-1003">Cell membrane</keyword>
<feature type="transmembrane region" description="Helical" evidence="6">
    <location>
        <begin position="46"/>
        <end position="68"/>
    </location>
</feature>
<evidence type="ECO:0000256" key="4">
    <source>
        <dbReference type="ARBA" id="ARBA00022989"/>
    </source>
</evidence>
<dbReference type="EMBL" id="JAEQNE010000005">
    <property type="protein sequence ID" value="MBL0393497.1"/>
    <property type="molecule type" value="Genomic_DNA"/>
</dbReference>
<proteinExistence type="predicted"/>
<evidence type="ECO:0000256" key="5">
    <source>
        <dbReference type="ARBA" id="ARBA00023136"/>
    </source>
</evidence>
<protein>
    <submittedName>
        <fullName evidence="7">Flagellar biosynthetic protein FliO</fullName>
    </submittedName>
</protein>
<keyword evidence="8" id="KW-1185">Reference proteome</keyword>
<dbReference type="AlphaFoldDB" id="A0A937CVY1"/>
<keyword evidence="3 6" id="KW-0812">Transmembrane</keyword>
<evidence type="ECO:0000256" key="3">
    <source>
        <dbReference type="ARBA" id="ARBA00022692"/>
    </source>
</evidence>
<evidence type="ECO:0000256" key="6">
    <source>
        <dbReference type="SAM" id="Phobius"/>
    </source>
</evidence>
<evidence type="ECO:0000256" key="2">
    <source>
        <dbReference type="ARBA" id="ARBA00022475"/>
    </source>
</evidence>
<comment type="subcellular location">
    <subcellularLocation>
        <location evidence="1">Cell membrane</location>
    </subcellularLocation>
</comment>
<dbReference type="GO" id="GO:0044781">
    <property type="term" value="P:bacterial-type flagellum organization"/>
    <property type="evidence" value="ECO:0007669"/>
    <property type="project" value="InterPro"/>
</dbReference>
<dbReference type="Proteomes" id="UP000599109">
    <property type="component" value="Unassembled WGS sequence"/>
</dbReference>
<name>A0A937CVY1_9BURK</name>
<gene>
    <name evidence="7" type="ORF">JJ685_20340</name>
</gene>
<keyword evidence="7" id="KW-0282">Flagellum</keyword>
<dbReference type="RefSeq" id="WP_201676155.1">
    <property type="nucleotide sequence ID" value="NZ_JAEQNE010000005.1"/>
</dbReference>
<dbReference type="GO" id="GO:0016020">
    <property type="term" value="C:membrane"/>
    <property type="evidence" value="ECO:0007669"/>
    <property type="project" value="InterPro"/>
</dbReference>
<sequence length="136" mass="14280">MRSALLHRMVAGLLACASIVGTGLAWADALPGSLPLRRDPEPLSDGGLWIPTVLLLGLGLAAGGYAWWRRGAGAQPHSGARRTDAAVTRLSSQALTPHASVHAVQWNGEEFLLACTTQQVTLLARRSLPSPEEGSP</sequence>
<dbReference type="InterPro" id="IPR022781">
    <property type="entry name" value="Flagellar_biosynth_FliO"/>
</dbReference>
<keyword evidence="7" id="KW-0966">Cell projection</keyword>